<proteinExistence type="predicted"/>
<keyword evidence="2" id="KW-1133">Transmembrane helix</keyword>
<accession>A0A0K2VYT0</accession>
<evidence type="ECO:0000256" key="1">
    <source>
        <dbReference type="SAM" id="Coils"/>
    </source>
</evidence>
<evidence type="ECO:0000256" key="2">
    <source>
        <dbReference type="SAM" id="Phobius"/>
    </source>
</evidence>
<feature type="coiled-coil region" evidence="1">
    <location>
        <begin position="1"/>
        <end position="28"/>
    </location>
</feature>
<sequence>MADKDSEEEKIKEQLAAIEKELAEALDDDLAKVGEDINNDSATLQREKDLDRETARYRANALDRASTSLVTIGVFTPMIGILYHSSVVAVIQTQELVGAVFGCLVVAFALHWVGRGFLETGFRQ</sequence>
<keyword evidence="2" id="KW-0472">Membrane</keyword>
<name>A0A0K2VYT0_MESPL</name>
<feature type="transmembrane region" description="Helical" evidence="2">
    <location>
        <begin position="65"/>
        <end position="84"/>
    </location>
</feature>
<feature type="transmembrane region" description="Helical" evidence="2">
    <location>
        <begin position="96"/>
        <end position="114"/>
    </location>
</feature>
<dbReference type="AlphaFoldDB" id="A0A0K2VYT0"/>
<dbReference type="EMBL" id="CCND01000015">
    <property type="protein sequence ID" value="CDX57461.1"/>
    <property type="molecule type" value="Genomic_DNA"/>
</dbReference>
<evidence type="ECO:0000313" key="3">
    <source>
        <dbReference type="EMBL" id="CDX57461.1"/>
    </source>
</evidence>
<gene>
    <name evidence="3" type="ORF">MPL1032_220012</name>
</gene>
<reference evidence="4" key="1">
    <citation type="submission" date="2014-08" db="EMBL/GenBank/DDBJ databases">
        <authorList>
            <person name="Edwards T."/>
        </authorList>
    </citation>
    <scope>NUCLEOTIDE SEQUENCE [LARGE SCALE GENOMIC DNA]</scope>
</reference>
<protein>
    <submittedName>
        <fullName evidence="3">Uncharacterized protein</fullName>
    </submittedName>
</protein>
<dbReference type="Proteomes" id="UP000182888">
    <property type="component" value="Unassembled WGS sequence"/>
</dbReference>
<keyword evidence="2" id="KW-0812">Transmembrane</keyword>
<keyword evidence="1" id="KW-0175">Coiled coil</keyword>
<evidence type="ECO:0000313" key="4">
    <source>
        <dbReference type="Proteomes" id="UP000182888"/>
    </source>
</evidence>
<organism evidence="3 4">
    <name type="scientific">Mesorhizobium plurifarium</name>
    <dbReference type="NCBI Taxonomy" id="69974"/>
    <lineage>
        <taxon>Bacteria</taxon>
        <taxon>Pseudomonadati</taxon>
        <taxon>Pseudomonadota</taxon>
        <taxon>Alphaproteobacteria</taxon>
        <taxon>Hyphomicrobiales</taxon>
        <taxon>Phyllobacteriaceae</taxon>
        <taxon>Mesorhizobium</taxon>
    </lineage>
</organism>